<evidence type="ECO:0000256" key="1">
    <source>
        <dbReference type="SAM" id="Coils"/>
    </source>
</evidence>
<dbReference type="AlphaFoldDB" id="A0AAV3PM21"/>
<dbReference type="Proteomes" id="UP001454036">
    <property type="component" value="Unassembled WGS sequence"/>
</dbReference>
<sequence>MYHVQRDHKGPLCYFQVASPQYNFLYTKKVDKVEPNSWFRLWFLAKGGFEEDVRAYWSMANSTLHAENFAKTQGHIDKLRDGFPETLPHEVFCDRDGLIKAGLTKGADYFPKFTLLALLSRKHASGNCIMPHKVAYKSITSKGKEGPEGESFAVVPSVTTPPEATPFVPEAVVEAFEAPSPRAQDPITIVILDWVSSSLGKSDSSSLPPSESASGSDGPWLPTPYTVPSGVTVTEDTISKVKLYTTSLLMKNYMLRKDVTECAYGLSLKWKEAESSLAKHADEKSSLEERLNEALSRDDNAESKYQDLLARSLEESQQSCRDLKAQLNSSQLLLAGTKKRLEELSSRPSPEAFKKSDTYRDLLINNLKEFSSEVYPEFRGIHSLFPEFVDKTFGNLELTHSEEEDTESTNLGDDDAFAEDAPSEDAPVA</sequence>
<evidence type="ECO:0000256" key="2">
    <source>
        <dbReference type="SAM" id="MobiDB-lite"/>
    </source>
</evidence>
<feature type="compositionally biased region" description="Low complexity" evidence="2">
    <location>
        <begin position="202"/>
        <end position="217"/>
    </location>
</feature>
<keyword evidence="4" id="KW-1185">Reference proteome</keyword>
<feature type="region of interest" description="Disordered" evidence="2">
    <location>
        <begin position="202"/>
        <end position="222"/>
    </location>
</feature>
<gene>
    <name evidence="3" type="ORF">LIER_11085</name>
</gene>
<feature type="region of interest" description="Disordered" evidence="2">
    <location>
        <begin position="397"/>
        <end position="429"/>
    </location>
</feature>
<protein>
    <submittedName>
        <fullName evidence="3">Uncharacterized protein</fullName>
    </submittedName>
</protein>
<proteinExistence type="predicted"/>
<evidence type="ECO:0000313" key="3">
    <source>
        <dbReference type="EMBL" id="GAA0152664.1"/>
    </source>
</evidence>
<dbReference type="EMBL" id="BAABME010002023">
    <property type="protein sequence ID" value="GAA0152664.1"/>
    <property type="molecule type" value="Genomic_DNA"/>
</dbReference>
<evidence type="ECO:0000313" key="4">
    <source>
        <dbReference type="Proteomes" id="UP001454036"/>
    </source>
</evidence>
<reference evidence="3 4" key="1">
    <citation type="submission" date="2024-01" db="EMBL/GenBank/DDBJ databases">
        <title>The complete chloroplast genome sequence of Lithospermum erythrorhizon: insights into the phylogenetic relationship among Boraginaceae species and the maternal lineages of purple gromwells.</title>
        <authorList>
            <person name="Okada T."/>
            <person name="Watanabe K."/>
        </authorList>
    </citation>
    <scope>NUCLEOTIDE SEQUENCE [LARGE SCALE GENOMIC DNA]</scope>
</reference>
<feature type="coiled-coil region" evidence="1">
    <location>
        <begin position="270"/>
        <end position="333"/>
    </location>
</feature>
<accession>A0AAV3PM21</accession>
<name>A0AAV3PM21_LITER</name>
<feature type="compositionally biased region" description="Acidic residues" evidence="2">
    <location>
        <begin position="402"/>
        <end position="423"/>
    </location>
</feature>
<comment type="caution">
    <text evidence="3">The sequence shown here is derived from an EMBL/GenBank/DDBJ whole genome shotgun (WGS) entry which is preliminary data.</text>
</comment>
<organism evidence="3 4">
    <name type="scientific">Lithospermum erythrorhizon</name>
    <name type="common">Purple gromwell</name>
    <name type="synonym">Lithospermum officinale var. erythrorhizon</name>
    <dbReference type="NCBI Taxonomy" id="34254"/>
    <lineage>
        <taxon>Eukaryota</taxon>
        <taxon>Viridiplantae</taxon>
        <taxon>Streptophyta</taxon>
        <taxon>Embryophyta</taxon>
        <taxon>Tracheophyta</taxon>
        <taxon>Spermatophyta</taxon>
        <taxon>Magnoliopsida</taxon>
        <taxon>eudicotyledons</taxon>
        <taxon>Gunneridae</taxon>
        <taxon>Pentapetalae</taxon>
        <taxon>asterids</taxon>
        <taxon>lamiids</taxon>
        <taxon>Boraginales</taxon>
        <taxon>Boraginaceae</taxon>
        <taxon>Boraginoideae</taxon>
        <taxon>Lithospermeae</taxon>
        <taxon>Lithospermum</taxon>
    </lineage>
</organism>
<keyword evidence="1" id="KW-0175">Coiled coil</keyword>